<name>A0AAD8L9P5_TARER</name>
<dbReference type="GO" id="GO:0006508">
    <property type="term" value="P:proteolysis"/>
    <property type="evidence" value="ECO:0007669"/>
    <property type="project" value="InterPro"/>
</dbReference>
<feature type="signal peptide" evidence="2">
    <location>
        <begin position="1"/>
        <end position="18"/>
    </location>
</feature>
<dbReference type="InterPro" id="IPR029058">
    <property type="entry name" value="AB_hydrolase_fold"/>
</dbReference>
<dbReference type="InterPro" id="IPR001563">
    <property type="entry name" value="Peptidase_S10"/>
</dbReference>
<keyword evidence="2" id="KW-0732">Signal</keyword>
<dbReference type="GO" id="GO:0004185">
    <property type="term" value="F:serine-type carboxypeptidase activity"/>
    <property type="evidence" value="ECO:0007669"/>
    <property type="project" value="InterPro"/>
</dbReference>
<feature type="chain" id="PRO_5041978121" description="Peptidase S10, serine carboxypeptidase, Alpha/Beta hydrolase fold protein" evidence="2">
    <location>
        <begin position="19"/>
        <end position="307"/>
    </location>
</feature>
<comment type="similarity">
    <text evidence="1">Belongs to the peptidase S10 family.</text>
</comment>
<dbReference type="SUPFAM" id="SSF53474">
    <property type="entry name" value="alpha/beta-Hydrolases"/>
    <property type="match status" value="1"/>
</dbReference>
<dbReference type="GO" id="GO:0016747">
    <property type="term" value="F:acyltransferase activity, transferring groups other than amino-acyl groups"/>
    <property type="evidence" value="ECO:0007669"/>
    <property type="project" value="TreeGrafter"/>
</dbReference>
<dbReference type="AlphaFoldDB" id="A0AAD8L9P5"/>
<evidence type="ECO:0008006" key="5">
    <source>
        <dbReference type="Google" id="ProtNLM"/>
    </source>
</evidence>
<evidence type="ECO:0000313" key="3">
    <source>
        <dbReference type="EMBL" id="KAK1437497.1"/>
    </source>
</evidence>
<gene>
    <name evidence="3" type="ORF">QVD17_03288</name>
</gene>
<dbReference type="EMBL" id="JAUHHV010000001">
    <property type="protein sequence ID" value="KAK1437497.1"/>
    <property type="molecule type" value="Genomic_DNA"/>
</dbReference>
<dbReference type="PANTHER" id="PTHR11802:SF318">
    <property type="entry name" value="PEPTIDASE S10, SERINE CARBOXYPEPTIDASE, ALPHA_BETA HYDROLASE FOLD PROTEIN-RELATED"/>
    <property type="match status" value="1"/>
</dbReference>
<keyword evidence="4" id="KW-1185">Reference proteome</keyword>
<comment type="caution">
    <text evidence="3">The sequence shown here is derived from an EMBL/GenBank/DDBJ whole genome shotgun (WGS) entry which is preliminary data.</text>
</comment>
<sequence length="307" mass="34901">MGFFYIILILTLSSLSNAKSIVKNLPGFNGDLPFTFGSLLMVIQRYVGVGTNDEIQVFYYFVESQRDPLHDPFLIYLTGGPGTSGLYPFLYQIGPLSINFDNSTYEKVSLKLNPNSWAKKANVLLLDLPAGTGFSYATTFEATKSNDTILAQHSYQFLIKWLEEHPRFLNNPSFLWNERGNQPRLNIIGCLIISPLTDRFDDFNSRFEFAHRLALISDDIYELTSKINEENVLDPYCDGDNKSPICGVNFLLTNAAKYFDSFGNDKEVQKALHVREGAGHSIPMYKPEENWVILDEWLDSYSYLSDS</sequence>
<protein>
    <recommendedName>
        <fullName evidence="5">Peptidase S10, serine carboxypeptidase, Alpha/Beta hydrolase fold protein</fullName>
    </recommendedName>
</protein>
<dbReference type="GO" id="GO:0019748">
    <property type="term" value="P:secondary metabolic process"/>
    <property type="evidence" value="ECO:0007669"/>
    <property type="project" value="TreeGrafter"/>
</dbReference>
<dbReference type="PANTHER" id="PTHR11802">
    <property type="entry name" value="SERINE PROTEASE FAMILY S10 SERINE CARBOXYPEPTIDASE"/>
    <property type="match status" value="1"/>
</dbReference>
<proteinExistence type="inferred from homology"/>
<dbReference type="Gene3D" id="3.40.50.1820">
    <property type="entry name" value="alpha/beta hydrolase"/>
    <property type="match status" value="1"/>
</dbReference>
<organism evidence="3 4">
    <name type="scientific">Tagetes erecta</name>
    <name type="common">African marigold</name>
    <dbReference type="NCBI Taxonomy" id="13708"/>
    <lineage>
        <taxon>Eukaryota</taxon>
        <taxon>Viridiplantae</taxon>
        <taxon>Streptophyta</taxon>
        <taxon>Embryophyta</taxon>
        <taxon>Tracheophyta</taxon>
        <taxon>Spermatophyta</taxon>
        <taxon>Magnoliopsida</taxon>
        <taxon>eudicotyledons</taxon>
        <taxon>Gunneridae</taxon>
        <taxon>Pentapetalae</taxon>
        <taxon>asterids</taxon>
        <taxon>campanulids</taxon>
        <taxon>Asterales</taxon>
        <taxon>Asteraceae</taxon>
        <taxon>Asteroideae</taxon>
        <taxon>Heliantheae alliance</taxon>
        <taxon>Tageteae</taxon>
        <taxon>Tagetes</taxon>
    </lineage>
</organism>
<dbReference type="Pfam" id="PF00450">
    <property type="entry name" value="Peptidase_S10"/>
    <property type="match status" value="1"/>
</dbReference>
<evidence type="ECO:0000256" key="1">
    <source>
        <dbReference type="ARBA" id="ARBA00009431"/>
    </source>
</evidence>
<evidence type="ECO:0000313" key="4">
    <source>
        <dbReference type="Proteomes" id="UP001229421"/>
    </source>
</evidence>
<evidence type="ECO:0000256" key="2">
    <source>
        <dbReference type="SAM" id="SignalP"/>
    </source>
</evidence>
<dbReference type="Proteomes" id="UP001229421">
    <property type="component" value="Unassembled WGS sequence"/>
</dbReference>
<accession>A0AAD8L9P5</accession>
<reference evidence="3" key="1">
    <citation type="journal article" date="2023" name="bioRxiv">
        <title>Improved chromosome-level genome assembly for marigold (Tagetes erecta).</title>
        <authorList>
            <person name="Jiang F."/>
            <person name="Yuan L."/>
            <person name="Wang S."/>
            <person name="Wang H."/>
            <person name="Xu D."/>
            <person name="Wang A."/>
            <person name="Fan W."/>
        </authorList>
    </citation>
    <scope>NUCLEOTIDE SEQUENCE</scope>
    <source>
        <strain evidence="3">WSJ</strain>
        <tissue evidence="3">Leaf</tissue>
    </source>
</reference>